<dbReference type="Gene3D" id="3.40.50.1820">
    <property type="entry name" value="alpha/beta hydrolase"/>
    <property type="match status" value="1"/>
</dbReference>
<dbReference type="RefSeq" id="WP_406856578.1">
    <property type="nucleotide sequence ID" value="NZ_CP157484.1"/>
</dbReference>
<dbReference type="SUPFAM" id="SSF53474">
    <property type="entry name" value="alpha/beta-Hydrolases"/>
    <property type="match status" value="1"/>
</dbReference>
<feature type="domain" description="Dienelactone hydrolase" evidence="4">
    <location>
        <begin position="42"/>
        <end position="275"/>
    </location>
</feature>
<dbReference type="EC" id="3.1.-.-" evidence="5"/>
<name>A0AAU7JHI4_9HYPH</name>
<feature type="signal peptide" evidence="3">
    <location>
        <begin position="1"/>
        <end position="27"/>
    </location>
</feature>
<dbReference type="PANTHER" id="PTHR22946:SF9">
    <property type="entry name" value="POLYKETIDE TRANSFERASE AF380"/>
    <property type="match status" value="1"/>
</dbReference>
<feature type="region of interest" description="Disordered" evidence="2">
    <location>
        <begin position="101"/>
        <end position="122"/>
    </location>
</feature>
<dbReference type="Pfam" id="PF01738">
    <property type="entry name" value="DLH"/>
    <property type="match status" value="1"/>
</dbReference>
<dbReference type="InterPro" id="IPR050261">
    <property type="entry name" value="FrsA_esterase"/>
</dbReference>
<protein>
    <submittedName>
        <fullName evidence="5">Dienelactone hydrolase family protein</fullName>
        <ecNumber evidence="5">3.1.-.-</ecNumber>
    </submittedName>
</protein>
<reference evidence="5" key="1">
    <citation type="submission" date="2024-05" db="EMBL/GenBank/DDBJ databases">
        <authorList>
            <person name="Kim S."/>
            <person name="Heo J."/>
            <person name="Choi H."/>
            <person name="Choi Y."/>
            <person name="Kwon S.-W."/>
            <person name="Kim Y."/>
        </authorList>
    </citation>
    <scope>NUCLEOTIDE SEQUENCE</scope>
    <source>
        <strain evidence="5">KACC 23698</strain>
    </source>
</reference>
<dbReference type="PROSITE" id="PS51257">
    <property type="entry name" value="PROKAR_LIPOPROTEIN"/>
    <property type="match status" value="1"/>
</dbReference>
<evidence type="ECO:0000259" key="4">
    <source>
        <dbReference type="Pfam" id="PF01738"/>
    </source>
</evidence>
<sequence length="285" mass="30075">MRVTSVLSAILGAACAGALALSTPARAEPERIRLPGSDVVLAAVLYKPEGPGPFPAVVALHGCGGLFLRNGKVSPRDEDWGERLAAQGFAVLMPDSYGPRAVGPQCRNRDRTVRPSAQRQADAHAARRWLQSQPFVKPEAVSLMGWSNGAATTLYAIKDSKTSRAAMGDGPDFARAVAFYPGCRALAARGGYKPRVPLLILMGENDDWTPVESCRRLVEQAKAAGRTATLVAYQGAVHDFDSPGAPVVTRRGLAFTASDTGEAQAGTDPAGREDAIARVPAFLAR</sequence>
<evidence type="ECO:0000256" key="3">
    <source>
        <dbReference type="SAM" id="SignalP"/>
    </source>
</evidence>
<organism evidence="5">
    <name type="scientific">Alsobacter sp. KACC 23698</name>
    <dbReference type="NCBI Taxonomy" id="3149229"/>
    <lineage>
        <taxon>Bacteria</taxon>
        <taxon>Pseudomonadati</taxon>
        <taxon>Pseudomonadota</taxon>
        <taxon>Alphaproteobacteria</taxon>
        <taxon>Hyphomicrobiales</taxon>
        <taxon>Alsobacteraceae</taxon>
        <taxon>Alsobacter</taxon>
    </lineage>
</organism>
<evidence type="ECO:0000256" key="1">
    <source>
        <dbReference type="ARBA" id="ARBA00022801"/>
    </source>
</evidence>
<dbReference type="PANTHER" id="PTHR22946">
    <property type="entry name" value="DIENELACTONE HYDROLASE DOMAIN-CONTAINING PROTEIN-RELATED"/>
    <property type="match status" value="1"/>
</dbReference>
<evidence type="ECO:0000313" key="5">
    <source>
        <dbReference type="EMBL" id="XBO39731.1"/>
    </source>
</evidence>
<accession>A0AAU7JHI4</accession>
<evidence type="ECO:0000256" key="2">
    <source>
        <dbReference type="SAM" id="MobiDB-lite"/>
    </source>
</evidence>
<dbReference type="EMBL" id="CP157484">
    <property type="protein sequence ID" value="XBO39731.1"/>
    <property type="molecule type" value="Genomic_DNA"/>
</dbReference>
<feature type="chain" id="PRO_5043369412" evidence="3">
    <location>
        <begin position="28"/>
        <end position="285"/>
    </location>
</feature>
<gene>
    <name evidence="5" type="ORF">ABEG18_02805</name>
</gene>
<proteinExistence type="predicted"/>
<keyword evidence="3" id="KW-0732">Signal</keyword>
<dbReference type="AlphaFoldDB" id="A0AAU7JHI4"/>
<keyword evidence="1 5" id="KW-0378">Hydrolase</keyword>
<dbReference type="InterPro" id="IPR029058">
    <property type="entry name" value="AB_hydrolase_fold"/>
</dbReference>
<dbReference type="GO" id="GO:0052689">
    <property type="term" value="F:carboxylic ester hydrolase activity"/>
    <property type="evidence" value="ECO:0007669"/>
    <property type="project" value="UniProtKB-ARBA"/>
</dbReference>
<dbReference type="InterPro" id="IPR002925">
    <property type="entry name" value="Dienelactn_hydro"/>
</dbReference>